<gene>
    <name evidence="1" type="ORF">C8J55DRAFT_500286</name>
</gene>
<dbReference type="EMBL" id="JANVFS010000003">
    <property type="protein sequence ID" value="KAJ4493981.1"/>
    <property type="molecule type" value="Genomic_DNA"/>
</dbReference>
<proteinExistence type="predicted"/>
<accession>A0A9W9DZT7</accession>
<sequence length="73" mass="8025">MYHPPFSVEFATANQASDFHHDSVEAIGCFSFICICGGESSISNSTSYEPRSKVVSYNDTSNRSHLVGYSLLK</sequence>
<evidence type="ECO:0000313" key="1">
    <source>
        <dbReference type="EMBL" id="KAJ4493981.1"/>
    </source>
</evidence>
<dbReference type="Proteomes" id="UP001150238">
    <property type="component" value="Unassembled WGS sequence"/>
</dbReference>
<comment type="caution">
    <text evidence="1">The sequence shown here is derived from an EMBL/GenBank/DDBJ whole genome shotgun (WGS) entry which is preliminary data.</text>
</comment>
<evidence type="ECO:0000313" key="2">
    <source>
        <dbReference type="Proteomes" id="UP001150238"/>
    </source>
</evidence>
<reference evidence="1" key="1">
    <citation type="submission" date="2022-08" db="EMBL/GenBank/DDBJ databases">
        <authorList>
            <consortium name="DOE Joint Genome Institute"/>
            <person name="Min B."/>
            <person name="Riley R."/>
            <person name="Sierra-Patev S."/>
            <person name="Naranjo-Ortiz M."/>
            <person name="Looney B."/>
            <person name="Konkel Z."/>
            <person name="Slot J.C."/>
            <person name="Sakamoto Y."/>
            <person name="Steenwyk J.L."/>
            <person name="Rokas A."/>
            <person name="Carro J."/>
            <person name="Camarero S."/>
            <person name="Ferreira P."/>
            <person name="Molpeceres G."/>
            <person name="Ruiz-Duenas F.J."/>
            <person name="Serrano A."/>
            <person name="Henrissat B."/>
            <person name="Drula E."/>
            <person name="Hughes K.W."/>
            <person name="Mata J.L."/>
            <person name="Ishikawa N.K."/>
            <person name="Vargas-Isla R."/>
            <person name="Ushijima S."/>
            <person name="Smith C.A."/>
            <person name="Ahrendt S."/>
            <person name="Andreopoulos W."/>
            <person name="He G."/>
            <person name="Labutti K."/>
            <person name="Lipzen A."/>
            <person name="Ng V."/>
            <person name="Sandor L."/>
            <person name="Barry K."/>
            <person name="Martinez A.T."/>
            <person name="Xiao Y."/>
            <person name="Gibbons J.G."/>
            <person name="Terashima K."/>
            <person name="Hibbett D.S."/>
            <person name="Grigoriev I.V."/>
        </authorList>
    </citation>
    <scope>NUCLEOTIDE SEQUENCE</scope>
    <source>
        <strain evidence="1">Sp2 HRB7682 ss15</strain>
    </source>
</reference>
<reference evidence="1" key="2">
    <citation type="journal article" date="2023" name="Proc. Natl. Acad. Sci. U.S.A.">
        <title>A global phylogenomic analysis of the shiitake genus Lentinula.</title>
        <authorList>
            <person name="Sierra-Patev S."/>
            <person name="Min B."/>
            <person name="Naranjo-Ortiz M."/>
            <person name="Looney B."/>
            <person name="Konkel Z."/>
            <person name="Slot J.C."/>
            <person name="Sakamoto Y."/>
            <person name="Steenwyk J.L."/>
            <person name="Rokas A."/>
            <person name="Carro J."/>
            <person name="Camarero S."/>
            <person name="Ferreira P."/>
            <person name="Molpeceres G."/>
            <person name="Ruiz-Duenas F.J."/>
            <person name="Serrano A."/>
            <person name="Henrissat B."/>
            <person name="Drula E."/>
            <person name="Hughes K.W."/>
            <person name="Mata J.L."/>
            <person name="Ishikawa N.K."/>
            <person name="Vargas-Isla R."/>
            <person name="Ushijima S."/>
            <person name="Smith C.A."/>
            <person name="Donoghue J."/>
            <person name="Ahrendt S."/>
            <person name="Andreopoulos W."/>
            <person name="He G."/>
            <person name="LaButti K."/>
            <person name="Lipzen A."/>
            <person name="Ng V."/>
            <person name="Riley R."/>
            <person name="Sandor L."/>
            <person name="Barry K."/>
            <person name="Martinez A.T."/>
            <person name="Xiao Y."/>
            <person name="Gibbons J.G."/>
            <person name="Terashima K."/>
            <person name="Grigoriev I.V."/>
            <person name="Hibbett D."/>
        </authorList>
    </citation>
    <scope>NUCLEOTIDE SEQUENCE</scope>
    <source>
        <strain evidence="1">Sp2 HRB7682 ss15</strain>
    </source>
</reference>
<organism evidence="1 2">
    <name type="scientific">Lentinula lateritia</name>
    <dbReference type="NCBI Taxonomy" id="40482"/>
    <lineage>
        <taxon>Eukaryota</taxon>
        <taxon>Fungi</taxon>
        <taxon>Dikarya</taxon>
        <taxon>Basidiomycota</taxon>
        <taxon>Agaricomycotina</taxon>
        <taxon>Agaricomycetes</taxon>
        <taxon>Agaricomycetidae</taxon>
        <taxon>Agaricales</taxon>
        <taxon>Marasmiineae</taxon>
        <taxon>Omphalotaceae</taxon>
        <taxon>Lentinula</taxon>
    </lineage>
</organism>
<dbReference type="AlphaFoldDB" id="A0A9W9DZT7"/>
<name>A0A9W9DZT7_9AGAR</name>
<protein>
    <submittedName>
        <fullName evidence="1">Uncharacterized protein</fullName>
    </submittedName>
</protein>